<evidence type="ECO:0000313" key="4">
    <source>
        <dbReference type="Proteomes" id="UP001390963"/>
    </source>
</evidence>
<name>A0AB35YTY8_9FLAO</name>
<sequence length="80" mass="9664">MDITERKYRLIQHCMGISTVEEIERAEYFFKHEIETIDFWDNLPEQVQKLVQKSKEQSKNDLVMPHETVIEKARKKIKQS</sequence>
<protein>
    <submittedName>
        <fullName evidence="1">Uncharacterized protein</fullName>
    </submittedName>
</protein>
<evidence type="ECO:0000313" key="1">
    <source>
        <dbReference type="EMBL" id="MEM0519513.1"/>
    </source>
</evidence>
<gene>
    <name evidence="2" type="ORF">VZD24_14045</name>
    <name evidence="1" type="ORF">VZD85_14210</name>
</gene>
<dbReference type="EMBL" id="JAZBJM010000014">
    <property type="protein sequence ID" value="MEM0519513.1"/>
    <property type="molecule type" value="Genomic_DNA"/>
</dbReference>
<keyword evidence="4" id="KW-1185">Reference proteome</keyword>
<evidence type="ECO:0000313" key="3">
    <source>
        <dbReference type="Proteomes" id="UP001388259"/>
    </source>
</evidence>
<comment type="caution">
    <text evidence="1">The sequence shown here is derived from an EMBL/GenBank/DDBJ whole genome shotgun (WGS) entry which is preliminary data.</text>
</comment>
<evidence type="ECO:0000313" key="2">
    <source>
        <dbReference type="EMBL" id="MEM0574642.1"/>
    </source>
</evidence>
<organism evidence="1 3">
    <name type="scientific">Aequorivita flava</name>
    <dbReference type="NCBI Taxonomy" id="3114371"/>
    <lineage>
        <taxon>Bacteria</taxon>
        <taxon>Pseudomonadati</taxon>
        <taxon>Bacteroidota</taxon>
        <taxon>Flavobacteriia</taxon>
        <taxon>Flavobacteriales</taxon>
        <taxon>Flavobacteriaceae</taxon>
        <taxon>Aequorivita</taxon>
    </lineage>
</organism>
<dbReference type="Proteomes" id="UP001390963">
    <property type="component" value="Unassembled WGS sequence"/>
</dbReference>
<dbReference type="RefSeq" id="WP_279450069.1">
    <property type="nucleotide sequence ID" value="NZ_JAZBJM010000014.1"/>
</dbReference>
<reference evidence="1 4" key="1">
    <citation type="submission" date="2024-01" db="EMBL/GenBank/DDBJ databases">
        <title>Aequorivita flavus sp. nov., isolated from deep-sea sediment.</title>
        <authorList>
            <person name="Chen X."/>
        </authorList>
    </citation>
    <scope>NUCLEOTIDE SEQUENCE</scope>
    <source>
        <strain evidence="1">MCCC 1A16923</strain>
        <strain evidence="2 4">MCCC 1A16935</strain>
    </source>
</reference>
<dbReference type="EMBL" id="JBANCF010000016">
    <property type="protein sequence ID" value="MEM0574642.1"/>
    <property type="molecule type" value="Genomic_DNA"/>
</dbReference>
<accession>A0AB35YTY8</accession>
<proteinExistence type="predicted"/>
<dbReference type="Proteomes" id="UP001388259">
    <property type="component" value="Unassembled WGS sequence"/>
</dbReference>
<dbReference type="AlphaFoldDB" id="A0AB35YTY8"/>